<evidence type="ECO:0000256" key="6">
    <source>
        <dbReference type="ARBA" id="ARBA00023315"/>
    </source>
</evidence>
<sequence length="2388" mass="259249">MPLITSNSRLSVPIWDQFDGSSSESEIIDPMDYPAVNFPGYSEKPLNEQLEPIAVVGMGCRLPGDISSPSQFWDLMINKRTGQTPKMPASRFNIDAHFHENNERPGSFNVLGGYFLNSSLQEIDPVLFGISPIEAMWMDPQQRKLLEVVYETFESGGVTMDTIRGSRTAVFIGSFTSDYQQMSFKEPDFRHSYAATGVDPGLISNRISHVFDLNGPSIVVNTACSSSVYAMHNACNALRNNEAEAAIVGGVNLVLTVDQHMNTAKLGVLSPTSTCHTFDETADGYGRADGVGAIYLKRLSDAVRDGDPIRGVLRSSAVNSNGKVPGVGITHPNLAGQEAVIRAAYSRGGNLDPKLTAYFECHGTGTPIGDPLEVHAVANAMNADRSIDEPPLAIGAVKTNIGHSEAASGLSAVIKAILAVEKGIIPPTRGVVNKNPKIDWKNWKVDVVREPTPFPAHLPVRRVSVNSFGYGGTNGHVIVESANSFLPRGATHVSGSSIVKPPRGAFNRNRYFLLPFSAHDRPTLDANIKAFSDVTSQYNLLDLSYTLSNRRSRLASRGYVVASYATLDSELANAAKNFSFAEKKKTPTLGFVFTGQGAQWARMGSELMSYYPSFLRSMRMLDRALEDLPDGPEWTLEDTLLQDASSSRINEAEFSQPLCTAIQVSLVQLLSLWGIKPLVTVGHSSGEIAAAYAAGMISASEAIIAAYYRGKVVRDVNTDGAMLAVGLGAKDVSPYISDLRERVVIACHNSPLSVTLSGDSPALELVKTRLDAESIFSRIVKTGGKAYHSHHMETVAAVYEGLLRNGRRYAALDEPIQTSAKMVSSVTNRMISSNTVIDETYWSANLRSPVLFNQAVQTIANSPEFDKVDMLVEIGPHSALSGPIKQIKAECKLERLNYLPTLLRGEDCASQLLKLAGELFLRDYPFDISRATSIEESLPSGKIQITKGSLIVDLPTYQWQYNKELWAEPRHSKEHRNPTHMRHDILGARLPGVGEMIWRNVLRMKDVPWLRSHSLGGEAVFPAAGYFSMAMEAITQINEISSSPVPITSYVLRDVSIKAALVTPDDDDGIEVIFTMCPAIHSEKDNRTGWWSFSASSFPLEGQRKDHITGLIGINVRDRSQKPRQAPHLPHRASGKSWNHALRKVGFDYGPTFQDMENIRTDGTTYIAACDTEVRQKCGIMPGESRHIIHPGIVDSCLQLIIVSIFAGRVADMKCGAIPIGVDEVAIFPPTEMQVQDRSAKALSWTDQRGLRSLVSSSQLAASDGELLMEITNMRTTYYEAAVPQGAELAIDSQPYQKVEWKLDIDTIKNTSSTTSIDIFSAIDLAFHKNPALKMIDIGATQMAEVLSKCGGINYTGTGVSHEEISEISKISETYKHAQALVLDISEPLDDQGITIESYDLVIAPRRLMESSVTTQAVRKLLAPHGRVFWNLEGRLPLANIHGAQLTAFDVVLGPNAQPSVAISTALKETTNGYHANGTTRLVHLVYRKIQGELFAKVKSALETNGWSAVASPVEKVVNMKGANVVLLVDLEGPFVDTMTQNEFSSLQNITNNASTLLWVTPGGLLKGLHPEYAMTAGLVRSISSEQASIRITTLDFDITTTPLSAIGELVAQVAEIQHGNKATTRESEYCVSNGLLYISRMVSNEELNFLYASNAKEAEPTHYDPTAHLVGKVDSGKIIFEADEREGQALADDDVEIQVLATGITKEGTLVIGGTDYPTTFSHEIGGVVTKLGSKVKGLSLGNRVVGFSFDKFATFQRVSSSLVQKLDSSDNMNDAVSLLMSHGSALYGLKALGNLLANETVLILDGTSLAGAAAIQIAQIMQGVPFVAVQNEKEIDTIKSVFGLSDKNIIKPWIAPVTVQMKHATGKAGADIVFSSGFSNQDVAHEAWRFISPFGRFIDSGRKSFVKRTTMDTAPLHRGASYLSFDMLDLYRYKPAILSEVSGQVLSLFHQGAIYPPQSVVVKHITELDDAISSFSDTLSSRKTIVVYKPCDNTLNIIAPRPKLKFNENATYLLVGCLGGLGRSLTSWMMKHGARRFTFLSRSGADAPQAAHLVKDIKAAGAIVQVVRGDATIRKDVDRAIVGVPASNPIRGVFQAAMVLRDGIFSNMSYNDWKTCTNPKVNGARNLHEALAGKELDFFVMTSSVSGTLGTPGQANYAAANAYLDALAHHRRSLGIAATSAILPMVLGVGVVAENFQIEESLKSKGMYGIEEEALLETFEAAVGPVSSLQEQNNRADHVIAGLDPLELHKAGTESGATDIFWKDDVRFSHLISTISSVGAGNTSSSAESIVNAIKALSSPTEAVAAIGAHFTDKLSRMLLVDLDDFEPDTKAIGDYGLDSMIGSTLRNWIFKEYELDIPFQQLVAPSLTITKFAKQVCAKHGIVAN</sequence>
<dbReference type="Pfam" id="PF08240">
    <property type="entry name" value="ADH_N"/>
    <property type="match status" value="1"/>
</dbReference>
<dbReference type="GO" id="GO:0016491">
    <property type="term" value="F:oxidoreductase activity"/>
    <property type="evidence" value="ECO:0007669"/>
    <property type="project" value="UniProtKB-KW"/>
</dbReference>
<dbReference type="GO" id="GO:0004312">
    <property type="term" value="F:fatty acid synthase activity"/>
    <property type="evidence" value="ECO:0007669"/>
    <property type="project" value="TreeGrafter"/>
</dbReference>
<dbReference type="SMART" id="SM00826">
    <property type="entry name" value="PKS_DH"/>
    <property type="match status" value="1"/>
</dbReference>
<evidence type="ECO:0000256" key="4">
    <source>
        <dbReference type="ARBA" id="ARBA00023002"/>
    </source>
</evidence>
<dbReference type="PANTHER" id="PTHR43775">
    <property type="entry name" value="FATTY ACID SYNTHASE"/>
    <property type="match status" value="1"/>
</dbReference>
<dbReference type="InterPro" id="IPR014043">
    <property type="entry name" value="Acyl_transferase_dom"/>
</dbReference>
<evidence type="ECO:0000313" key="10">
    <source>
        <dbReference type="EMBL" id="KAH8698986.1"/>
    </source>
</evidence>
<comment type="caution">
    <text evidence="10">The sequence shown here is derived from an EMBL/GenBank/DDBJ whole genome shotgun (WGS) entry which is preliminary data.</text>
</comment>
<dbReference type="InterPro" id="IPR049552">
    <property type="entry name" value="PKS_DH_N"/>
</dbReference>
<dbReference type="InterPro" id="IPR020843">
    <property type="entry name" value="ER"/>
</dbReference>
<dbReference type="InterPro" id="IPR032821">
    <property type="entry name" value="PKS_assoc"/>
</dbReference>
<reference evidence="10" key="1">
    <citation type="submission" date="2021-12" db="EMBL/GenBank/DDBJ databases">
        <title>Convergent genome expansion in fungi linked to evolution of root-endophyte symbiosis.</title>
        <authorList>
            <consortium name="DOE Joint Genome Institute"/>
            <person name="Ke Y.-H."/>
            <person name="Bonito G."/>
            <person name="Liao H.-L."/>
            <person name="Looney B."/>
            <person name="Rojas-Flechas A."/>
            <person name="Nash J."/>
            <person name="Hameed K."/>
            <person name="Schadt C."/>
            <person name="Martin F."/>
            <person name="Crous P.W."/>
            <person name="Miettinen O."/>
            <person name="Magnuson J.K."/>
            <person name="Labbe J."/>
            <person name="Jacobson D."/>
            <person name="Doktycz M.J."/>
            <person name="Veneault-Fourrey C."/>
            <person name="Kuo A."/>
            <person name="Mondo S."/>
            <person name="Calhoun S."/>
            <person name="Riley R."/>
            <person name="Ohm R."/>
            <person name="LaButti K."/>
            <person name="Andreopoulos B."/>
            <person name="Pangilinan J."/>
            <person name="Nolan M."/>
            <person name="Tritt A."/>
            <person name="Clum A."/>
            <person name="Lipzen A."/>
            <person name="Daum C."/>
            <person name="Barry K."/>
            <person name="Grigoriev I.V."/>
            <person name="Vilgalys R."/>
        </authorList>
    </citation>
    <scope>NUCLEOTIDE SEQUENCE</scope>
    <source>
        <strain evidence="10">PMI_201</strain>
    </source>
</reference>
<dbReference type="EMBL" id="JAJTJA010000005">
    <property type="protein sequence ID" value="KAH8698986.1"/>
    <property type="molecule type" value="Genomic_DNA"/>
</dbReference>
<dbReference type="GO" id="GO:0004315">
    <property type="term" value="F:3-oxoacyl-[acyl-carrier-protein] synthase activity"/>
    <property type="evidence" value="ECO:0007669"/>
    <property type="project" value="InterPro"/>
</dbReference>
<dbReference type="InterPro" id="IPR036736">
    <property type="entry name" value="ACP-like_sf"/>
</dbReference>
<organism evidence="10 11">
    <name type="scientific">Talaromyces proteolyticus</name>
    <dbReference type="NCBI Taxonomy" id="1131652"/>
    <lineage>
        <taxon>Eukaryota</taxon>
        <taxon>Fungi</taxon>
        <taxon>Dikarya</taxon>
        <taxon>Ascomycota</taxon>
        <taxon>Pezizomycotina</taxon>
        <taxon>Eurotiomycetes</taxon>
        <taxon>Eurotiomycetidae</taxon>
        <taxon>Eurotiales</taxon>
        <taxon>Trichocomaceae</taxon>
        <taxon>Talaromyces</taxon>
        <taxon>Talaromyces sect. Bacilispori</taxon>
    </lineage>
</organism>
<protein>
    <submittedName>
        <fullName evidence="10">Polyketide synthase</fullName>
    </submittedName>
</protein>
<dbReference type="InterPro" id="IPR016036">
    <property type="entry name" value="Malonyl_transacylase_ACP-bd"/>
</dbReference>
<dbReference type="Gene3D" id="3.90.180.10">
    <property type="entry name" value="Medium-chain alcohol dehydrogenases, catalytic domain"/>
    <property type="match status" value="1"/>
</dbReference>
<dbReference type="InterPro" id="IPR016039">
    <property type="entry name" value="Thiolase-like"/>
</dbReference>
<dbReference type="Gene3D" id="3.40.366.10">
    <property type="entry name" value="Malonyl-Coenzyme A Acyl Carrier Protein, domain 2"/>
    <property type="match status" value="1"/>
</dbReference>
<dbReference type="SUPFAM" id="SSF51735">
    <property type="entry name" value="NAD(P)-binding Rossmann-fold domains"/>
    <property type="match status" value="2"/>
</dbReference>
<dbReference type="Pfam" id="PF00698">
    <property type="entry name" value="Acyl_transf_1"/>
    <property type="match status" value="1"/>
</dbReference>
<dbReference type="Gene3D" id="3.40.50.720">
    <property type="entry name" value="NAD(P)-binding Rossmann-like Domain"/>
    <property type="match status" value="3"/>
</dbReference>
<dbReference type="InterPro" id="IPR014030">
    <property type="entry name" value="Ketoacyl_synth_N"/>
</dbReference>
<feature type="domain" description="PKS/mFAS DH" evidence="9">
    <location>
        <begin position="983"/>
        <end position="1285"/>
    </location>
</feature>
<dbReference type="SMART" id="SM00825">
    <property type="entry name" value="PKS_KS"/>
    <property type="match status" value="1"/>
</dbReference>
<dbReference type="InterPro" id="IPR056501">
    <property type="entry name" value="NAD-bd_HRPKS_sdrA"/>
</dbReference>
<evidence type="ECO:0000256" key="5">
    <source>
        <dbReference type="ARBA" id="ARBA00023268"/>
    </source>
</evidence>
<evidence type="ECO:0000259" key="9">
    <source>
        <dbReference type="PROSITE" id="PS52019"/>
    </source>
</evidence>
<dbReference type="PROSITE" id="PS52004">
    <property type="entry name" value="KS3_2"/>
    <property type="match status" value="1"/>
</dbReference>
<feature type="active site" description="Proton acceptor; for dehydratase activity" evidence="7">
    <location>
        <position position="1013"/>
    </location>
</feature>
<dbReference type="PROSITE" id="PS00606">
    <property type="entry name" value="KS3_1"/>
    <property type="match status" value="1"/>
</dbReference>
<evidence type="ECO:0000256" key="3">
    <source>
        <dbReference type="ARBA" id="ARBA00022679"/>
    </source>
</evidence>
<dbReference type="InterPro" id="IPR011032">
    <property type="entry name" value="GroES-like_sf"/>
</dbReference>
<dbReference type="InterPro" id="IPR057326">
    <property type="entry name" value="KR_dom"/>
</dbReference>
<dbReference type="Pfam" id="PF02801">
    <property type="entry name" value="Ketoacyl-synt_C"/>
    <property type="match status" value="1"/>
</dbReference>
<dbReference type="InterPro" id="IPR016035">
    <property type="entry name" value="Acyl_Trfase/lysoPLipase"/>
</dbReference>
<feature type="domain" description="Ketosynthase family 3 (KS3)" evidence="8">
    <location>
        <begin position="50"/>
        <end position="481"/>
    </location>
</feature>
<dbReference type="SMART" id="SM00829">
    <property type="entry name" value="PKS_ER"/>
    <property type="match status" value="1"/>
</dbReference>
<feature type="active site" description="Proton donor; for dehydratase activity" evidence="7">
    <location>
        <position position="1195"/>
    </location>
</feature>
<name>A0AAD4KTH9_9EURO</name>
<keyword evidence="4" id="KW-0560">Oxidoreductase</keyword>
<dbReference type="RefSeq" id="XP_046073450.1">
    <property type="nucleotide sequence ID" value="XM_046211065.1"/>
</dbReference>
<dbReference type="SMART" id="SM00822">
    <property type="entry name" value="PKS_KR"/>
    <property type="match status" value="1"/>
</dbReference>
<dbReference type="Proteomes" id="UP001201262">
    <property type="component" value="Unassembled WGS sequence"/>
</dbReference>
<proteinExistence type="predicted"/>
<dbReference type="GeneID" id="70241352"/>
<accession>A0AAD4KTH9</accession>
<dbReference type="InterPro" id="IPR018201">
    <property type="entry name" value="Ketoacyl_synth_AS"/>
</dbReference>
<gene>
    <name evidence="10" type="ORF">BGW36DRAFT_294171</name>
</gene>
<dbReference type="InterPro" id="IPR029063">
    <property type="entry name" value="SAM-dependent_MTases_sf"/>
</dbReference>
<dbReference type="InterPro" id="IPR036291">
    <property type="entry name" value="NAD(P)-bd_dom_sf"/>
</dbReference>
<dbReference type="SUPFAM" id="SSF50129">
    <property type="entry name" value="GroES-like"/>
    <property type="match status" value="1"/>
</dbReference>
<dbReference type="PANTHER" id="PTHR43775:SF50">
    <property type="entry name" value="HIGHLY REDUCING POLYKETIDE SYNTHASE SRDA"/>
    <property type="match status" value="1"/>
</dbReference>
<dbReference type="Gene3D" id="3.40.47.10">
    <property type="match status" value="1"/>
</dbReference>
<dbReference type="Pfam" id="PF00109">
    <property type="entry name" value="ketoacyl-synt"/>
    <property type="match status" value="1"/>
</dbReference>
<dbReference type="InterPro" id="IPR014031">
    <property type="entry name" value="Ketoacyl_synth_C"/>
</dbReference>
<dbReference type="Pfam" id="PF14765">
    <property type="entry name" value="PS-DH"/>
    <property type="match status" value="1"/>
</dbReference>
<dbReference type="Pfam" id="PF08659">
    <property type="entry name" value="KR"/>
    <property type="match status" value="1"/>
</dbReference>
<dbReference type="InterPro" id="IPR001227">
    <property type="entry name" value="Ac_transferase_dom_sf"/>
</dbReference>
<evidence type="ECO:0000256" key="1">
    <source>
        <dbReference type="ARBA" id="ARBA00022450"/>
    </source>
</evidence>
<dbReference type="SUPFAM" id="SSF53901">
    <property type="entry name" value="Thiolase-like"/>
    <property type="match status" value="1"/>
</dbReference>
<dbReference type="Pfam" id="PF21089">
    <property type="entry name" value="PKS_DH_N"/>
    <property type="match status" value="1"/>
</dbReference>
<keyword evidence="2" id="KW-0597">Phosphoprotein</keyword>
<dbReference type="InterPro" id="IPR049900">
    <property type="entry name" value="PKS_mFAS_DH"/>
</dbReference>
<dbReference type="PROSITE" id="PS52019">
    <property type="entry name" value="PKS_MFAS_DH"/>
    <property type="match status" value="1"/>
</dbReference>
<dbReference type="SMART" id="SM00827">
    <property type="entry name" value="PKS_AT"/>
    <property type="match status" value="1"/>
</dbReference>
<dbReference type="InterPro" id="IPR020841">
    <property type="entry name" value="PKS_Beta-ketoAc_synthase_dom"/>
</dbReference>
<keyword evidence="3" id="KW-0808">Transferase</keyword>
<evidence type="ECO:0000259" key="8">
    <source>
        <dbReference type="PROSITE" id="PS52004"/>
    </source>
</evidence>
<dbReference type="Pfam" id="PF23114">
    <property type="entry name" value="NAD-bd_HRPKS_sdrA"/>
    <property type="match status" value="1"/>
</dbReference>
<dbReference type="InterPro" id="IPR049551">
    <property type="entry name" value="PKS_DH_C"/>
</dbReference>
<dbReference type="InterPro" id="IPR013968">
    <property type="entry name" value="PKS_KR"/>
</dbReference>
<dbReference type="Gene3D" id="3.40.50.150">
    <property type="entry name" value="Vaccinia Virus protein VP39"/>
    <property type="match status" value="1"/>
</dbReference>
<evidence type="ECO:0000313" key="11">
    <source>
        <dbReference type="Proteomes" id="UP001201262"/>
    </source>
</evidence>
<feature type="region of interest" description="C-terminal hotdog fold" evidence="7">
    <location>
        <begin position="1130"/>
        <end position="1285"/>
    </location>
</feature>
<dbReference type="SUPFAM" id="SSF52151">
    <property type="entry name" value="FabD/lysophospholipase-like"/>
    <property type="match status" value="1"/>
</dbReference>
<dbReference type="SUPFAM" id="SSF55048">
    <property type="entry name" value="Probable ACP-binding domain of malonyl-CoA ACP transacylase"/>
    <property type="match status" value="1"/>
</dbReference>
<keyword evidence="1" id="KW-0596">Phosphopantetheine</keyword>
<dbReference type="CDD" id="cd05195">
    <property type="entry name" value="enoyl_red"/>
    <property type="match status" value="1"/>
</dbReference>
<evidence type="ECO:0000256" key="7">
    <source>
        <dbReference type="PROSITE-ProRule" id="PRU01363"/>
    </source>
</evidence>
<keyword evidence="6" id="KW-0012">Acyltransferase</keyword>
<keyword evidence="5" id="KW-0511">Multifunctional enzyme</keyword>
<dbReference type="InterPro" id="IPR020807">
    <property type="entry name" value="PKS_DH"/>
</dbReference>
<dbReference type="SUPFAM" id="SSF47336">
    <property type="entry name" value="ACP-like"/>
    <property type="match status" value="1"/>
</dbReference>
<dbReference type="InterPro" id="IPR042104">
    <property type="entry name" value="PKS_dehydratase_sf"/>
</dbReference>
<dbReference type="GO" id="GO:0006633">
    <property type="term" value="P:fatty acid biosynthetic process"/>
    <property type="evidence" value="ECO:0007669"/>
    <property type="project" value="InterPro"/>
</dbReference>
<feature type="region of interest" description="N-terminal hotdog fold" evidence="7">
    <location>
        <begin position="983"/>
        <end position="1119"/>
    </location>
</feature>
<dbReference type="CDD" id="cd00833">
    <property type="entry name" value="PKS"/>
    <property type="match status" value="1"/>
</dbReference>
<dbReference type="Gene3D" id="3.10.129.110">
    <property type="entry name" value="Polyketide synthase dehydratase"/>
    <property type="match status" value="1"/>
</dbReference>
<dbReference type="InterPro" id="IPR013154">
    <property type="entry name" value="ADH-like_N"/>
</dbReference>
<dbReference type="InterPro" id="IPR050091">
    <property type="entry name" value="PKS_NRPS_Biosynth_Enz"/>
</dbReference>
<keyword evidence="11" id="KW-1185">Reference proteome</keyword>
<dbReference type="Pfam" id="PF16197">
    <property type="entry name" value="KAsynt_C_assoc"/>
    <property type="match status" value="1"/>
</dbReference>
<evidence type="ECO:0000256" key="2">
    <source>
        <dbReference type="ARBA" id="ARBA00022553"/>
    </source>
</evidence>
<dbReference type="GO" id="GO:0044550">
    <property type="term" value="P:secondary metabolite biosynthetic process"/>
    <property type="evidence" value="ECO:0007669"/>
    <property type="project" value="TreeGrafter"/>
</dbReference>